<protein>
    <recommendedName>
        <fullName evidence="14">CDP-alcohol phosphatidyltransferase</fullName>
    </recommendedName>
</protein>
<reference evidence="12 13" key="1">
    <citation type="submission" date="2015-06" db="EMBL/GenBank/DDBJ databases">
        <title>New insights into the roles of widespread benthic archaea in carbon and nitrogen cycling.</title>
        <authorList>
            <person name="Lazar C.S."/>
            <person name="Baker B.J."/>
            <person name="Seitz K.W."/>
            <person name="Hyde A.S."/>
            <person name="Dick G.J."/>
            <person name="Hinrichs K.-U."/>
            <person name="Teske A.P."/>
        </authorList>
    </citation>
    <scope>NUCLEOTIDE SEQUENCE [LARGE SCALE GENOMIC DNA]</scope>
    <source>
        <strain evidence="12">SG8-32-1</strain>
    </source>
</reference>
<proteinExistence type="inferred from homology"/>
<dbReference type="InterPro" id="IPR043130">
    <property type="entry name" value="CDP-OH_PTrfase_TM_dom"/>
</dbReference>
<sequence length="175" mass="19985">MIKQQIPSVITSLRLIVLPHLVYSFNNQITLAAYALFLFSISTDFVDGYLARKMNLKSKTGAYLDISIDFLFISGMYLTFIVNGIYSPLIFLIIFFVFAQFIISNIILKKTVYDPVGKYYGSLLFAGIGLTLLFSNQMIYDFVTYGIVVVTLISLTSRITYFLHKKYNKSNIDQK</sequence>
<evidence type="ECO:0000256" key="9">
    <source>
        <dbReference type="ARBA" id="ARBA00023264"/>
    </source>
</evidence>
<organism evidence="12 13">
    <name type="scientific">miscellaneous Crenarchaeota group-1 archaeon SG8-32-1</name>
    <dbReference type="NCBI Taxonomy" id="1685124"/>
    <lineage>
        <taxon>Archaea</taxon>
        <taxon>Candidatus Bathyarchaeota</taxon>
        <taxon>MCG-1</taxon>
    </lineage>
</organism>
<evidence type="ECO:0000256" key="2">
    <source>
        <dbReference type="ARBA" id="ARBA00022516"/>
    </source>
</evidence>
<dbReference type="InterPro" id="IPR050324">
    <property type="entry name" value="CDP-alcohol_PTase-I"/>
</dbReference>
<keyword evidence="7 11" id="KW-0472">Membrane</keyword>
<evidence type="ECO:0000256" key="7">
    <source>
        <dbReference type="ARBA" id="ARBA00023136"/>
    </source>
</evidence>
<dbReference type="GO" id="GO:0016020">
    <property type="term" value="C:membrane"/>
    <property type="evidence" value="ECO:0007669"/>
    <property type="project" value="UniProtKB-SubCell"/>
</dbReference>
<evidence type="ECO:0000256" key="3">
    <source>
        <dbReference type="ARBA" id="ARBA00022679"/>
    </source>
</evidence>
<evidence type="ECO:0000256" key="1">
    <source>
        <dbReference type="ARBA" id="ARBA00004141"/>
    </source>
</evidence>
<feature type="transmembrane region" description="Helical" evidence="11">
    <location>
        <begin position="119"/>
        <end position="136"/>
    </location>
</feature>
<evidence type="ECO:0000256" key="6">
    <source>
        <dbReference type="ARBA" id="ARBA00023098"/>
    </source>
</evidence>
<dbReference type="PROSITE" id="PS00379">
    <property type="entry name" value="CDP_ALCOHOL_P_TRANSF"/>
    <property type="match status" value="1"/>
</dbReference>
<dbReference type="Gene3D" id="1.20.120.1760">
    <property type="match status" value="1"/>
</dbReference>
<keyword evidence="3 10" id="KW-0808">Transferase</keyword>
<keyword evidence="8" id="KW-0594">Phospholipid biosynthesis</keyword>
<dbReference type="InterPro" id="IPR000462">
    <property type="entry name" value="CDP-OH_P_trans"/>
</dbReference>
<feature type="transmembrane region" description="Helical" evidence="11">
    <location>
        <begin position="142"/>
        <end position="163"/>
    </location>
</feature>
<evidence type="ECO:0008006" key="14">
    <source>
        <dbReference type="Google" id="ProtNLM"/>
    </source>
</evidence>
<dbReference type="GO" id="GO:0016780">
    <property type="term" value="F:phosphotransferase activity, for other substituted phosphate groups"/>
    <property type="evidence" value="ECO:0007669"/>
    <property type="project" value="InterPro"/>
</dbReference>
<dbReference type="GO" id="GO:0046474">
    <property type="term" value="P:glycerophospholipid biosynthetic process"/>
    <property type="evidence" value="ECO:0007669"/>
    <property type="project" value="TreeGrafter"/>
</dbReference>
<keyword evidence="9" id="KW-1208">Phospholipid metabolism</keyword>
<comment type="similarity">
    <text evidence="10">Belongs to the CDP-alcohol phosphatidyltransferase class-I family.</text>
</comment>
<evidence type="ECO:0000256" key="11">
    <source>
        <dbReference type="SAM" id="Phobius"/>
    </source>
</evidence>
<keyword evidence="2" id="KW-0444">Lipid biosynthesis</keyword>
<keyword evidence="6" id="KW-0443">Lipid metabolism</keyword>
<dbReference type="AlphaFoldDB" id="A0A0M0BT60"/>
<accession>A0A0M0BT60</accession>
<gene>
    <name evidence="12" type="ORF">AC477_03825</name>
</gene>
<evidence type="ECO:0000313" key="12">
    <source>
        <dbReference type="EMBL" id="KON31802.1"/>
    </source>
</evidence>
<dbReference type="EMBL" id="LFWU01000089">
    <property type="protein sequence ID" value="KON31802.1"/>
    <property type="molecule type" value="Genomic_DNA"/>
</dbReference>
<dbReference type="InterPro" id="IPR048254">
    <property type="entry name" value="CDP_ALCOHOL_P_TRANSF_CS"/>
</dbReference>
<evidence type="ECO:0000256" key="4">
    <source>
        <dbReference type="ARBA" id="ARBA00022692"/>
    </source>
</evidence>
<keyword evidence="4 11" id="KW-0812">Transmembrane</keyword>
<evidence type="ECO:0000313" key="13">
    <source>
        <dbReference type="Proteomes" id="UP000037237"/>
    </source>
</evidence>
<feature type="transmembrane region" description="Helical" evidence="11">
    <location>
        <begin position="31"/>
        <end position="50"/>
    </location>
</feature>
<dbReference type="Proteomes" id="UP000037237">
    <property type="component" value="Unassembled WGS sequence"/>
</dbReference>
<name>A0A0M0BT60_9ARCH</name>
<dbReference type="PANTHER" id="PTHR14269:SF11">
    <property type="entry name" value="CDP-DIACYLGLYCEROL--GLYCEROL-3-PHOSPHATE 3-PHOSPHATIDYLTRANSFERASE"/>
    <property type="match status" value="1"/>
</dbReference>
<evidence type="ECO:0000256" key="5">
    <source>
        <dbReference type="ARBA" id="ARBA00022989"/>
    </source>
</evidence>
<evidence type="ECO:0000256" key="8">
    <source>
        <dbReference type="ARBA" id="ARBA00023209"/>
    </source>
</evidence>
<comment type="caution">
    <text evidence="12">The sequence shown here is derived from an EMBL/GenBank/DDBJ whole genome shotgun (WGS) entry which is preliminary data.</text>
</comment>
<keyword evidence="5 11" id="KW-1133">Transmembrane helix</keyword>
<comment type="subcellular location">
    <subcellularLocation>
        <location evidence="1">Membrane</location>
        <topology evidence="1">Multi-pass membrane protein</topology>
    </subcellularLocation>
</comment>
<dbReference type="Pfam" id="PF01066">
    <property type="entry name" value="CDP-OH_P_transf"/>
    <property type="match status" value="1"/>
</dbReference>
<evidence type="ECO:0000256" key="10">
    <source>
        <dbReference type="RuleBase" id="RU003750"/>
    </source>
</evidence>
<dbReference type="PANTHER" id="PTHR14269">
    <property type="entry name" value="CDP-DIACYLGLYCEROL--GLYCEROL-3-PHOSPHATE 3-PHOSPHATIDYLTRANSFERASE-RELATED"/>
    <property type="match status" value="1"/>
</dbReference>